<dbReference type="EMBL" id="UINC01096888">
    <property type="protein sequence ID" value="SVC54143.1"/>
    <property type="molecule type" value="Genomic_DNA"/>
</dbReference>
<dbReference type="Gene3D" id="2.60.120.620">
    <property type="entry name" value="q2cbj1_9rhob like domain"/>
    <property type="match status" value="1"/>
</dbReference>
<organism evidence="2">
    <name type="scientific">marine metagenome</name>
    <dbReference type="NCBI Taxonomy" id="408172"/>
    <lineage>
        <taxon>unclassified sequences</taxon>
        <taxon>metagenomes</taxon>
        <taxon>ecological metagenomes</taxon>
    </lineage>
</organism>
<dbReference type="InterPro" id="IPR005123">
    <property type="entry name" value="Oxoglu/Fe-dep_dioxygenase_dom"/>
</dbReference>
<evidence type="ECO:0000259" key="1">
    <source>
        <dbReference type="PROSITE" id="PS51471"/>
    </source>
</evidence>
<dbReference type="InterPro" id="IPR044862">
    <property type="entry name" value="Pro_4_hyd_alph_FE2OG_OXY"/>
</dbReference>
<dbReference type="Pfam" id="PF13640">
    <property type="entry name" value="2OG-FeII_Oxy_3"/>
    <property type="match status" value="1"/>
</dbReference>
<protein>
    <recommendedName>
        <fullName evidence="1">Fe2OG dioxygenase domain-containing protein</fullName>
    </recommendedName>
</protein>
<reference evidence="2" key="1">
    <citation type="submission" date="2018-05" db="EMBL/GenBank/DDBJ databases">
        <authorList>
            <person name="Lanie J.A."/>
            <person name="Ng W.-L."/>
            <person name="Kazmierczak K.M."/>
            <person name="Andrzejewski T.M."/>
            <person name="Davidsen T.M."/>
            <person name="Wayne K.J."/>
            <person name="Tettelin H."/>
            <person name="Glass J.I."/>
            <person name="Rusch D."/>
            <person name="Podicherti R."/>
            <person name="Tsui H.-C.T."/>
            <person name="Winkler M.E."/>
        </authorList>
    </citation>
    <scope>NUCLEOTIDE SEQUENCE</scope>
</reference>
<proteinExistence type="predicted"/>
<dbReference type="PROSITE" id="PS51471">
    <property type="entry name" value="FE2OG_OXY"/>
    <property type="match status" value="1"/>
</dbReference>
<feature type="domain" description="Fe2OG dioxygenase" evidence="1">
    <location>
        <begin position="65"/>
        <end position="153"/>
    </location>
</feature>
<dbReference type="AlphaFoldDB" id="A0A382MYQ5"/>
<feature type="non-terminal residue" evidence="2">
    <location>
        <position position="153"/>
    </location>
</feature>
<accession>A0A382MYQ5</accession>
<sequence>MSHNWGMQKSTYANNKGKVKASDERVKMDEVWVKQNMPFYKNLKTTFIKVISKYSTDHRDFACIHHTDFRINKYSEGGFMSRHCDNIHHSHGQHYGYPQVSALVFLNDDYEGGEFIVAGEIYFPKKGSALIFPSNFMYPHEVGVVTKGTRWSV</sequence>
<gene>
    <name evidence="2" type="ORF">METZ01_LOCUS306997</name>
</gene>
<evidence type="ECO:0000313" key="2">
    <source>
        <dbReference type="EMBL" id="SVC54143.1"/>
    </source>
</evidence>
<name>A0A382MYQ5_9ZZZZ</name>